<sequence length="69" mass="7466">MNRLPVDNPLAAPRRTAAVSAGPLGWMLGRALARVMASRPLRPVMIEMMSGTDEYELPSYPADSAPNAR</sequence>
<gene>
    <name evidence="1" type="ORF">Q7514_27205</name>
</gene>
<name>A0ABU7LI37_9NOCA</name>
<evidence type="ECO:0000313" key="1">
    <source>
        <dbReference type="EMBL" id="MEE2061219.1"/>
    </source>
</evidence>
<dbReference type="Proteomes" id="UP001336020">
    <property type="component" value="Unassembled WGS sequence"/>
</dbReference>
<proteinExistence type="predicted"/>
<keyword evidence="2" id="KW-1185">Reference proteome</keyword>
<dbReference type="EMBL" id="JAUTXY010000016">
    <property type="protein sequence ID" value="MEE2061219.1"/>
    <property type="molecule type" value="Genomic_DNA"/>
</dbReference>
<organism evidence="1 2">
    <name type="scientific">Rhodococcus artemisiae</name>
    <dbReference type="NCBI Taxonomy" id="714159"/>
    <lineage>
        <taxon>Bacteria</taxon>
        <taxon>Bacillati</taxon>
        <taxon>Actinomycetota</taxon>
        <taxon>Actinomycetes</taxon>
        <taxon>Mycobacteriales</taxon>
        <taxon>Nocardiaceae</taxon>
        <taxon>Rhodococcus</taxon>
    </lineage>
</organism>
<dbReference type="RefSeq" id="WP_330136383.1">
    <property type="nucleotide sequence ID" value="NZ_JAUTXY010000016.1"/>
</dbReference>
<accession>A0ABU7LI37</accession>
<reference evidence="1 2" key="1">
    <citation type="submission" date="2023-07" db="EMBL/GenBank/DDBJ databases">
        <authorList>
            <person name="Girao M."/>
            <person name="Carvalho M.F."/>
        </authorList>
    </citation>
    <scope>NUCLEOTIDE SEQUENCE [LARGE SCALE GENOMIC DNA]</scope>
    <source>
        <strain evidence="1 2">YIM65754</strain>
    </source>
</reference>
<protein>
    <submittedName>
        <fullName evidence="1">Uncharacterized protein</fullName>
    </submittedName>
</protein>
<comment type="caution">
    <text evidence="1">The sequence shown here is derived from an EMBL/GenBank/DDBJ whole genome shotgun (WGS) entry which is preliminary data.</text>
</comment>
<evidence type="ECO:0000313" key="2">
    <source>
        <dbReference type="Proteomes" id="UP001336020"/>
    </source>
</evidence>